<organism evidence="1 2">
    <name type="scientific">Hyalomma asiaticum</name>
    <name type="common">Tick</name>
    <dbReference type="NCBI Taxonomy" id="266040"/>
    <lineage>
        <taxon>Eukaryota</taxon>
        <taxon>Metazoa</taxon>
        <taxon>Ecdysozoa</taxon>
        <taxon>Arthropoda</taxon>
        <taxon>Chelicerata</taxon>
        <taxon>Arachnida</taxon>
        <taxon>Acari</taxon>
        <taxon>Parasitiformes</taxon>
        <taxon>Ixodida</taxon>
        <taxon>Ixodoidea</taxon>
        <taxon>Ixodidae</taxon>
        <taxon>Hyalomminae</taxon>
        <taxon>Hyalomma</taxon>
    </lineage>
</organism>
<keyword evidence="2" id="KW-1185">Reference proteome</keyword>
<protein>
    <submittedName>
        <fullName evidence="1">Uncharacterized protein</fullName>
    </submittedName>
</protein>
<accession>A0ACB7SU55</accession>
<dbReference type="Proteomes" id="UP000821845">
    <property type="component" value="Chromosome 3"/>
</dbReference>
<comment type="caution">
    <text evidence="1">The sequence shown here is derived from an EMBL/GenBank/DDBJ whole genome shotgun (WGS) entry which is preliminary data.</text>
</comment>
<sequence>MSCLAREEALPWHPQQRTGTASGQGDAASPDEPAALLQQAFHQAVLGRTRHRTRRLARSNALGLAESLVSCVTEHQTATTVMYTPSKTPRLVQRA</sequence>
<name>A0ACB7SU55_HYAAI</name>
<evidence type="ECO:0000313" key="1">
    <source>
        <dbReference type="EMBL" id="KAH6937294.1"/>
    </source>
</evidence>
<gene>
    <name evidence="1" type="ORF">HPB50_026489</name>
</gene>
<dbReference type="EMBL" id="CM023483">
    <property type="protein sequence ID" value="KAH6937294.1"/>
    <property type="molecule type" value="Genomic_DNA"/>
</dbReference>
<evidence type="ECO:0000313" key="2">
    <source>
        <dbReference type="Proteomes" id="UP000821845"/>
    </source>
</evidence>
<proteinExistence type="predicted"/>
<reference evidence="1" key="1">
    <citation type="submission" date="2020-05" db="EMBL/GenBank/DDBJ databases">
        <title>Large-scale comparative analyses of tick genomes elucidate their genetic diversity and vector capacities.</title>
        <authorList>
            <person name="Jia N."/>
            <person name="Wang J."/>
            <person name="Shi W."/>
            <person name="Du L."/>
            <person name="Sun Y."/>
            <person name="Zhan W."/>
            <person name="Jiang J."/>
            <person name="Wang Q."/>
            <person name="Zhang B."/>
            <person name="Ji P."/>
            <person name="Sakyi L.B."/>
            <person name="Cui X."/>
            <person name="Yuan T."/>
            <person name="Jiang B."/>
            <person name="Yang W."/>
            <person name="Lam T.T.-Y."/>
            <person name="Chang Q."/>
            <person name="Ding S."/>
            <person name="Wang X."/>
            <person name="Zhu J."/>
            <person name="Ruan X."/>
            <person name="Zhao L."/>
            <person name="Wei J."/>
            <person name="Que T."/>
            <person name="Du C."/>
            <person name="Cheng J."/>
            <person name="Dai P."/>
            <person name="Han X."/>
            <person name="Huang E."/>
            <person name="Gao Y."/>
            <person name="Liu J."/>
            <person name="Shao H."/>
            <person name="Ye R."/>
            <person name="Li L."/>
            <person name="Wei W."/>
            <person name="Wang X."/>
            <person name="Wang C."/>
            <person name="Yang T."/>
            <person name="Huo Q."/>
            <person name="Li W."/>
            <person name="Guo W."/>
            <person name="Chen H."/>
            <person name="Zhou L."/>
            <person name="Ni X."/>
            <person name="Tian J."/>
            <person name="Zhou Y."/>
            <person name="Sheng Y."/>
            <person name="Liu T."/>
            <person name="Pan Y."/>
            <person name="Xia L."/>
            <person name="Li J."/>
            <person name="Zhao F."/>
            <person name="Cao W."/>
        </authorList>
    </citation>
    <scope>NUCLEOTIDE SEQUENCE</scope>
    <source>
        <strain evidence="1">Hyas-2018</strain>
    </source>
</reference>